<sequence length="146" mass="16857">MKIYFDNCCIQRPFDDKSQIRNRIEAEAVISIIELIEENKIELVTSSIVEMESNKTPDPESVKFGSKILSLSTKKINLSDKIIKRAKEFEKMSVKAIDALHLAIGDIEKIDYVCTTDDRFIKQSVKIKNLKTRIVSPIKFIEEYEK</sequence>
<evidence type="ECO:0000313" key="2">
    <source>
        <dbReference type="Proteomes" id="UP000722750"/>
    </source>
</evidence>
<name>A0A941W163_9BACT</name>
<dbReference type="InterPro" id="IPR029060">
    <property type="entry name" value="PIN-like_dom_sf"/>
</dbReference>
<dbReference type="EMBL" id="JAANXD010000016">
    <property type="protein sequence ID" value="MBS1257226.1"/>
    <property type="molecule type" value="Genomic_DNA"/>
</dbReference>
<dbReference type="AlphaFoldDB" id="A0A941W163"/>
<dbReference type="SUPFAM" id="SSF88723">
    <property type="entry name" value="PIN domain-like"/>
    <property type="match status" value="1"/>
</dbReference>
<dbReference type="Proteomes" id="UP000722750">
    <property type="component" value="Unassembled WGS sequence"/>
</dbReference>
<accession>A0A941W163</accession>
<evidence type="ECO:0008006" key="3">
    <source>
        <dbReference type="Google" id="ProtNLM"/>
    </source>
</evidence>
<comment type="caution">
    <text evidence="1">The sequence shown here is derived from an EMBL/GenBank/DDBJ whole genome shotgun (WGS) entry which is preliminary data.</text>
</comment>
<protein>
    <recommendedName>
        <fullName evidence="3">PIN domain-containing protein</fullName>
    </recommendedName>
</protein>
<evidence type="ECO:0000313" key="1">
    <source>
        <dbReference type="EMBL" id="MBS1257226.1"/>
    </source>
</evidence>
<reference evidence="1" key="1">
    <citation type="journal article" date="2021" name="ISME J.">
        <title>Fine-scale metabolic discontinuity in a stratified prokaryote microbiome of a Red Sea deep halocline.</title>
        <authorList>
            <person name="Michoud G."/>
            <person name="Ngugi D.K."/>
            <person name="Barozzi A."/>
            <person name="Merlino G."/>
            <person name="Calleja M.L."/>
            <person name="Delgado-Huertas A."/>
            <person name="Moran X.A.G."/>
            <person name="Daffonchio D."/>
        </authorList>
    </citation>
    <scope>NUCLEOTIDE SEQUENCE</scope>
    <source>
        <strain evidence="1">SuakinDeep_MAG55_1</strain>
    </source>
</reference>
<proteinExistence type="predicted"/>
<organism evidence="1 2">
    <name type="scientific">Candidatus Scalindua arabica</name>
    <dbReference type="NCBI Taxonomy" id="1127984"/>
    <lineage>
        <taxon>Bacteria</taxon>
        <taxon>Pseudomonadati</taxon>
        <taxon>Planctomycetota</taxon>
        <taxon>Candidatus Brocadiia</taxon>
        <taxon>Candidatus Brocadiales</taxon>
        <taxon>Candidatus Scalinduaceae</taxon>
        <taxon>Candidatus Scalindua</taxon>
    </lineage>
</organism>
<gene>
    <name evidence="1" type="ORF">MAG551_00262</name>
</gene>